<evidence type="ECO:0000313" key="2">
    <source>
        <dbReference type="EMBL" id="ORE23336.1"/>
    </source>
</evidence>
<gene>
    <name evidence="2" type="ORF">BCV71DRAFT_170110</name>
</gene>
<sequence>FKYKINNSSPPKYPDCSTQDTEHIADGNDDNNEADTYELLPVMKGSVLHVLKKTLSSTQPANSEMYEQMFVDQTVLKIILSKYFVEEQKMMAKAVKWMNTDDSFGKAERLRVSGEQIRGRWLWMLKEHYHVPINLKAACERHVEEEADVVTIGYTRKSYGYESMTTHARLIQSQVDSLRGRYLARKVSVSSRCNASIPLEDRGKKQGDSMVKIEVHIFVSKYKQIVELVVDVEYSFDIISRADILNDNNVSKKFNCRIGPRKRGSSSVEDYSFVCFPFL</sequence>
<feature type="compositionally biased region" description="Polar residues" evidence="1">
    <location>
        <begin position="1"/>
        <end position="10"/>
    </location>
</feature>
<feature type="non-terminal residue" evidence="2">
    <location>
        <position position="1"/>
    </location>
</feature>
<feature type="region of interest" description="Disordered" evidence="1">
    <location>
        <begin position="1"/>
        <end position="31"/>
    </location>
</feature>
<accession>A0A1X0SGA8</accession>
<organism evidence="2 3">
    <name type="scientific">Rhizopus microsporus</name>
    <dbReference type="NCBI Taxonomy" id="58291"/>
    <lineage>
        <taxon>Eukaryota</taxon>
        <taxon>Fungi</taxon>
        <taxon>Fungi incertae sedis</taxon>
        <taxon>Mucoromycota</taxon>
        <taxon>Mucoromycotina</taxon>
        <taxon>Mucoromycetes</taxon>
        <taxon>Mucorales</taxon>
        <taxon>Mucorineae</taxon>
        <taxon>Rhizopodaceae</taxon>
        <taxon>Rhizopus</taxon>
    </lineage>
</organism>
<proteinExistence type="predicted"/>
<dbReference type="AlphaFoldDB" id="A0A1X0SGA8"/>
<dbReference type="VEuPathDB" id="FungiDB:BCV72DRAFT_204860"/>
<dbReference type="EMBL" id="KV921259">
    <property type="protein sequence ID" value="ORE23336.1"/>
    <property type="molecule type" value="Genomic_DNA"/>
</dbReference>
<dbReference type="Proteomes" id="UP000242381">
    <property type="component" value="Unassembled WGS sequence"/>
</dbReference>
<protein>
    <submittedName>
        <fullName evidence="2">Uncharacterized protein</fullName>
    </submittedName>
</protein>
<name>A0A1X0SGA8_RHIZD</name>
<evidence type="ECO:0000256" key="1">
    <source>
        <dbReference type="SAM" id="MobiDB-lite"/>
    </source>
</evidence>
<reference evidence="2 3" key="1">
    <citation type="journal article" date="2016" name="Proc. Natl. Acad. Sci. U.S.A.">
        <title>Lipid metabolic changes in an early divergent fungus govern the establishment of a mutualistic symbiosis with endobacteria.</title>
        <authorList>
            <person name="Lastovetsky O.A."/>
            <person name="Gaspar M.L."/>
            <person name="Mondo S.J."/>
            <person name="LaButti K.M."/>
            <person name="Sandor L."/>
            <person name="Grigoriev I.V."/>
            <person name="Henry S.A."/>
            <person name="Pawlowska T.E."/>
        </authorList>
    </citation>
    <scope>NUCLEOTIDE SEQUENCE [LARGE SCALE GENOMIC DNA]</scope>
    <source>
        <strain evidence="2 3">ATCC 11559</strain>
    </source>
</reference>
<evidence type="ECO:0000313" key="3">
    <source>
        <dbReference type="Proteomes" id="UP000242381"/>
    </source>
</evidence>